<feature type="region of interest" description="Disordered" evidence="1">
    <location>
        <begin position="261"/>
        <end position="288"/>
    </location>
</feature>
<evidence type="ECO:0000256" key="1">
    <source>
        <dbReference type="SAM" id="MobiDB-lite"/>
    </source>
</evidence>
<name>A0A9Q1KLA9_9CARY</name>
<dbReference type="OrthoDB" id="1751576at2759"/>
<evidence type="ECO:0000259" key="2">
    <source>
        <dbReference type="Pfam" id="PF26130"/>
    </source>
</evidence>
<proteinExistence type="predicted"/>
<organism evidence="3 4">
    <name type="scientific">Carnegiea gigantea</name>
    <dbReference type="NCBI Taxonomy" id="171969"/>
    <lineage>
        <taxon>Eukaryota</taxon>
        <taxon>Viridiplantae</taxon>
        <taxon>Streptophyta</taxon>
        <taxon>Embryophyta</taxon>
        <taxon>Tracheophyta</taxon>
        <taxon>Spermatophyta</taxon>
        <taxon>Magnoliopsida</taxon>
        <taxon>eudicotyledons</taxon>
        <taxon>Gunneridae</taxon>
        <taxon>Pentapetalae</taxon>
        <taxon>Caryophyllales</taxon>
        <taxon>Cactineae</taxon>
        <taxon>Cactaceae</taxon>
        <taxon>Cactoideae</taxon>
        <taxon>Echinocereeae</taxon>
        <taxon>Carnegiea</taxon>
    </lineage>
</organism>
<dbReference type="Proteomes" id="UP001153076">
    <property type="component" value="Unassembled WGS sequence"/>
</dbReference>
<reference evidence="3" key="1">
    <citation type="submission" date="2022-04" db="EMBL/GenBank/DDBJ databases">
        <title>Carnegiea gigantea Genome sequencing and assembly v2.</title>
        <authorList>
            <person name="Copetti D."/>
            <person name="Sanderson M.J."/>
            <person name="Burquez A."/>
            <person name="Wojciechowski M.F."/>
        </authorList>
    </citation>
    <scope>NUCLEOTIDE SEQUENCE</scope>
    <source>
        <strain evidence="3">SGP5-SGP5p</strain>
        <tissue evidence="3">Aerial part</tissue>
    </source>
</reference>
<evidence type="ECO:0000313" key="4">
    <source>
        <dbReference type="Proteomes" id="UP001153076"/>
    </source>
</evidence>
<dbReference type="EMBL" id="JAKOGI010000083">
    <property type="protein sequence ID" value="KAJ8444909.1"/>
    <property type="molecule type" value="Genomic_DNA"/>
</dbReference>
<feature type="region of interest" description="Disordered" evidence="1">
    <location>
        <begin position="110"/>
        <end position="226"/>
    </location>
</feature>
<gene>
    <name evidence="3" type="ORF">Cgig2_015255</name>
</gene>
<protein>
    <recommendedName>
        <fullName evidence="2">PB1-like domain-containing protein</fullName>
    </recommendedName>
</protein>
<sequence length="418" mass="46191">MSVDDIIVEIHHGRKFVDGGVSEIEPVDIDGLSRFEIIRLAKDIGFTNVEEFYYLIPRMSLREGLRTCHNDFESLDIAAAAAAAVHKRLVVYLVHRVDVPKEVVPEMSTLPCPSMATQQSNVDPISSNINDAQTPTPTPTPTPTSTSAAIPIPSPTSTTRKPQSHDTTPVFNVNNEHGGSLNEESGDSEYVPETEHFKARGKRKINVGGGADDDGCENDGDEHDLDTDIQDEWETNVEDLEISDEEWATAKAKVGECKKQKGLGRTDNAEQVGKQDMAADKPATGGIEQTHLGSKFHSDYKISAEMDIDGETNEDVLRLLRKKEKSIKVDKHTNFKKLKWQAGMTFGTVQGFKDAISSFAIAQVSRGSREQQLPEVKKELEAGELEGEQLGYSILIWTTFHDRPRPASHFQSSISSYQ</sequence>
<feature type="compositionally biased region" description="Polar residues" evidence="1">
    <location>
        <begin position="165"/>
        <end position="177"/>
    </location>
</feature>
<feature type="compositionally biased region" description="Polar residues" evidence="1">
    <location>
        <begin position="115"/>
        <end position="133"/>
    </location>
</feature>
<comment type="caution">
    <text evidence="3">The sequence shown here is derived from an EMBL/GenBank/DDBJ whole genome shotgun (WGS) entry which is preliminary data.</text>
</comment>
<dbReference type="InterPro" id="IPR058594">
    <property type="entry name" value="PB1-like_dom_pln"/>
</dbReference>
<feature type="compositionally biased region" description="Low complexity" evidence="1">
    <location>
        <begin position="143"/>
        <end position="159"/>
    </location>
</feature>
<feature type="compositionally biased region" description="Acidic residues" evidence="1">
    <location>
        <begin position="211"/>
        <end position="226"/>
    </location>
</feature>
<dbReference type="Pfam" id="PF26130">
    <property type="entry name" value="PB1-like"/>
    <property type="match status" value="1"/>
</dbReference>
<dbReference type="AlphaFoldDB" id="A0A9Q1KLA9"/>
<keyword evidence="4" id="KW-1185">Reference proteome</keyword>
<feature type="domain" description="PB1-like" evidence="2">
    <location>
        <begin position="8"/>
        <end position="93"/>
    </location>
</feature>
<evidence type="ECO:0000313" key="3">
    <source>
        <dbReference type="EMBL" id="KAJ8444909.1"/>
    </source>
</evidence>
<accession>A0A9Q1KLA9</accession>